<evidence type="ECO:0000313" key="2">
    <source>
        <dbReference type="Ensembl" id="ENSAZOP00000015499.1"/>
    </source>
</evidence>
<feature type="signal peptide" evidence="1">
    <location>
        <begin position="1"/>
        <end position="20"/>
    </location>
</feature>
<name>A0A8B9V0P3_9AVES</name>
<sequence>MDSFFKNLFFFFLQLPILQKHGITHVICIRQNIEANFIKPNFQQLFRYLVLDIADNPVENIIRFFPMVSICEREWVGNRVRSSEILTS</sequence>
<dbReference type="GO" id="GO:1990444">
    <property type="term" value="F:F-box domain binding"/>
    <property type="evidence" value="ECO:0007669"/>
    <property type="project" value="TreeGrafter"/>
</dbReference>
<protein>
    <submittedName>
        <fullName evidence="2">Uncharacterized protein</fullName>
    </submittedName>
</protein>
<dbReference type="InterPro" id="IPR029021">
    <property type="entry name" value="Prot-tyrosine_phosphatase-like"/>
</dbReference>
<dbReference type="AlphaFoldDB" id="A0A8B9V0P3"/>
<reference evidence="2" key="1">
    <citation type="submission" date="2025-08" db="UniProtKB">
        <authorList>
            <consortium name="Ensembl"/>
        </authorList>
    </citation>
    <scope>IDENTIFICATION</scope>
</reference>
<dbReference type="InterPro" id="IPR052449">
    <property type="entry name" value="STYX-Interacting_Phosphatase"/>
</dbReference>
<dbReference type="GO" id="GO:0005654">
    <property type="term" value="C:nucleoplasm"/>
    <property type="evidence" value="ECO:0007669"/>
    <property type="project" value="TreeGrafter"/>
</dbReference>
<dbReference type="GO" id="GO:0070372">
    <property type="term" value="P:regulation of ERK1 and ERK2 cascade"/>
    <property type="evidence" value="ECO:0007669"/>
    <property type="project" value="TreeGrafter"/>
</dbReference>
<keyword evidence="1" id="KW-0732">Signal</keyword>
<dbReference type="PANTHER" id="PTHR46588:SF1">
    <property type="entry name" value="SERINE_THREONINE_TYROSINE-INTERACTING PROTEIN"/>
    <property type="match status" value="1"/>
</dbReference>
<dbReference type="SUPFAM" id="SSF52799">
    <property type="entry name" value="(Phosphotyrosine protein) phosphatases II"/>
    <property type="match status" value="1"/>
</dbReference>
<keyword evidence="3" id="KW-1185">Reference proteome</keyword>
<evidence type="ECO:0000313" key="3">
    <source>
        <dbReference type="Proteomes" id="UP000694549"/>
    </source>
</evidence>
<dbReference type="Ensembl" id="ENSAZOT00000016663.1">
    <property type="protein sequence ID" value="ENSAZOP00000015499.1"/>
    <property type="gene ID" value="ENSAZOG00000010073.1"/>
</dbReference>
<proteinExistence type="predicted"/>
<dbReference type="Proteomes" id="UP000694549">
    <property type="component" value="Unplaced"/>
</dbReference>
<feature type="chain" id="PRO_5034924030" evidence="1">
    <location>
        <begin position="21"/>
        <end position="88"/>
    </location>
</feature>
<organism evidence="2 3">
    <name type="scientific">Anas zonorhyncha</name>
    <name type="common">Eastern spot-billed duck</name>
    <dbReference type="NCBI Taxonomy" id="75864"/>
    <lineage>
        <taxon>Eukaryota</taxon>
        <taxon>Metazoa</taxon>
        <taxon>Chordata</taxon>
        <taxon>Craniata</taxon>
        <taxon>Vertebrata</taxon>
        <taxon>Euteleostomi</taxon>
        <taxon>Archelosauria</taxon>
        <taxon>Archosauria</taxon>
        <taxon>Dinosauria</taxon>
        <taxon>Saurischia</taxon>
        <taxon>Theropoda</taxon>
        <taxon>Coelurosauria</taxon>
        <taxon>Aves</taxon>
        <taxon>Neognathae</taxon>
        <taxon>Galloanserae</taxon>
        <taxon>Anseriformes</taxon>
        <taxon>Anatidae</taxon>
        <taxon>Anatinae</taxon>
        <taxon>Anas</taxon>
    </lineage>
</organism>
<reference evidence="2" key="2">
    <citation type="submission" date="2025-09" db="UniProtKB">
        <authorList>
            <consortium name="Ensembl"/>
        </authorList>
    </citation>
    <scope>IDENTIFICATION</scope>
</reference>
<dbReference type="GO" id="GO:0062026">
    <property type="term" value="P:negative regulation of SCF-dependent proteasomal ubiquitin-dependent catabolic process"/>
    <property type="evidence" value="ECO:0007669"/>
    <property type="project" value="TreeGrafter"/>
</dbReference>
<accession>A0A8B9V0P3</accession>
<dbReference type="GO" id="GO:0005737">
    <property type="term" value="C:cytoplasm"/>
    <property type="evidence" value="ECO:0007669"/>
    <property type="project" value="TreeGrafter"/>
</dbReference>
<dbReference type="Gene3D" id="3.90.190.10">
    <property type="entry name" value="Protein tyrosine phosphatase superfamily"/>
    <property type="match status" value="1"/>
</dbReference>
<evidence type="ECO:0000256" key="1">
    <source>
        <dbReference type="SAM" id="SignalP"/>
    </source>
</evidence>
<dbReference type="PANTHER" id="PTHR46588">
    <property type="entry name" value="SERINE/THREONINE/TYROSINE-INTERACTING PROTEIN"/>
    <property type="match status" value="1"/>
</dbReference>